<evidence type="ECO:0000256" key="13">
    <source>
        <dbReference type="SAM" id="Phobius"/>
    </source>
</evidence>
<evidence type="ECO:0000256" key="7">
    <source>
        <dbReference type="ARBA" id="ARBA00022989"/>
    </source>
</evidence>
<dbReference type="InterPro" id="IPR045861">
    <property type="entry name" value="CorA_cytoplasmic_dom"/>
</dbReference>
<accession>A0A4Z0BGA9</accession>
<evidence type="ECO:0000256" key="12">
    <source>
        <dbReference type="SAM" id="Coils"/>
    </source>
</evidence>
<feature type="transmembrane region" description="Helical" evidence="13">
    <location>
        <begin position="341"/>
        <end position="360"/>
    </location>
</feature>
<dbReference type="SUPFAM" id="SSF144083">
    <property type="entry name" value="Magnesium transport protein CorA, transmembrane region"/>
    <property type="match status" value="1"/>
</dbReference>
<evidence type="ECO:0000256" key="6">
    <source>
        <dbReference type="ARBA" id="ARBA00022842"/>
    </source>
</evidence>
<dbReference type="InterPro" id="IPR002523">
    <property type="entry name" value="MgTranspt_CorA/ZnTranspt_ZntB"/>
</dbReference>
<dbReference type="OrthoDB" id="9803416at2"/>
<gene>
    <name evidence="14" type="ORF">EZ242_14980</name>
</gene>
<evidence type="ECO:0000256" key="3">
    <source>
        <dbReference type="ARBA" id="ARBA00022448"/>
    </source>
</evidence>
<dbReference type="GO" id="GO:0015095">
    <property type="term" value="F:magnesium ion transmembrane transporter activity"/>
    <property type="evidence" value="ECO:0007669"/>
    <property type="project" value="TreeGrafter"/>
</dbReference>
<dbReference type="EMBL" id="SMLL01000006">
    <property type="protein sequence ID" value="TFY97771.1"/>
    <property type="molecule type" value="Genomic_DNA"/>
</dbReference>
<keyword evidence="15" id="KW-1185">Reference proteome</keyword>
<evidence type="ECO:0000256" key="1">
    <source>
        <dbReference type="ARBA" id="ARBA00004651"/>
    </source>
</evidence>
<dbReference type="RefSeq" id="WP_135285998.1">
    <property type="nucleotide sequence ID" value="NZ_SMLL01000006.1"/>
</dbReference>
<comment type="catalytic activity">
    <reaction evidence="10">
        <text>Mg(2+)(in) = Mg(2+)(out)</text>
        <dbReference type="Rhea" id="RHEA:29827"/>
        <dbReference type="ChEBI" id="CHEBI:18420"/>
    </reaction>
</comment>
<dbReference type="Gene3D" id="1.20.58.340">
    <property type="entry name" value="Magnesium transport protein CorA, transmembrane region"/>
    <property type="match status" value="2"/>
</dbReference>
<dbReference type="GO" id="GO:0015087">
    <property type="term" value="F:cobalt ion transmembrane transporter activity"/>
    <property type="evidence" value="ECO:0007669"/>
    <property type="project" value="TreeGrafter"/>
</dbReference>
<sequence length="370" mass="41848">MQIVEFTQGTLRFLDALPAQAPERGFIWIFVSRDELPQQLAQVQLAAQRFGGSVLLDLHLTDLANPAHPSRYDYTSVYDLVIFRRLATAAEVDAELAGEAVRSRAPMPAALSTFERIRTRAMGFAVFDRLLVTVHPADCATARSYLERYLADAVQAETLHAAARSRLPTGPADLMLRMVNEMVDSYLELRKLLATELAQWQDSLLQPGNQRTDWKALMRARAELHQLEDLCEEQNDAMQEWLDSAREQPPPLSTQAERDALVARANDVIEHIQRVVHQVRRMEQGAEAVVQIHFSAQSHRANNIMRTLTALTAIFLPLNLITGIFGMNFESMPLLHQERGFWLAMLAMLALAVVLGLVFWRKHYLARSSR</sequence>
<keyword evidence="9 13" id="KW-0472">Membrane</keyword>
<evidence type="ECO:0000256" key="11">
    <source>
        <dbReference type="ARBA" id="ARBA00045497"/>
    </source>
</evidence>
<reference evidence="14 15" key="1">
    <citation type="submission" date="2019-03" db="EMBL/GenBank/DDBJ databases">
        <title>Ramlibacter rhizophilus CCTCC AB2015357, whole genome shotgun sequence.</title>
        <authorList>
            <person name="Zhang X."/>
            <person name="Feng G."/>
            <person name="Zhu H."/>
        </authorList>
    </citation>
    <scope>NUCLEOTIDE SEQUENCE [LARGE SCALE GENOMIC DNA]</scope>
    <source>
        <strain evidence="14 15">CCTCC AB2015357</strain>
    </source>
</reference>
<evidence type="ECO:0000313" key="14">
    <source>
        <dbReference type="EMBL" id="TFY97771.1"/>
    </source>
</evidence>
<dbReference type="Pfam" id="PF01544">
    <property type="entry name" value="CorA"/>
    <property type="match status" value="1"/>
</dbReference>
<keyword evidence="12" id="KW-0175">Coiled coil</keyword>
<dbReference type="PANTHER" id="PTHR46494:SF1">
    <property type="entry name" value="CORA FAMILY METAL ION TRANSPORTER (EUROFUNG)"/>
    <property type="match status" value="1"/>
</dbReference>
<keyword evidence="3" id="KW-0813">Transport</keyword>
<keyword evidence="7 13" id="KW-1133">Transmembrane helix</keyword>
<comment type="subcellular location">
    <subcellularLocation>
        <location evidence="1">Cell membrane</location>
        <topology evidence="1">Multi-pass membrane protein</topology>
    </subcellularLocation>
</comment>
<evidence type="ECO:0000256" key="4">
    <source>
        <dbReference type="ARBA" id="ARBA00022475"/>
    </source>
</evidence>
<keyword evidence="6" id="KW-0460">Magnesium</keyword>
<evidence type="ECO:0000256" key="9">
    <source>
        <dbReference type="ARBA" id="ARBA00023136"/>
    </source>
</evidence>
<feature type="coiled-coil region" evidence="12">
    <location>
        <begin position="217"/>
        <end position="244"/>
    </location>
</feature>
<comment type="function">
    <text evidence="11">Mediates influx of magnesium ions. Alternates between open and closed states. Activated by low cytoplasmic Mg(2+) levels. Inactive when cytoplasmic Mg(2+) levels are high.</text>
</comment>
<keyword evidence="8" id="KW-0406">Ion transport</keyword>
<dbReference type="CDD" id="cd12822">
    <property type="entry name" value="TmCorA-like"/>
    <property type="match status" value="1"/>
</dbReference>
<keyword evidence="4" id="KW-1003">Cell membrane</keyword>
<comment type="similarity">
    <text evidence="2">Belongs to the CorA metal ion transporter (MIT) (TC 1.A.35) family.</text>
</comment>
<keyword evidence="5 13" id="KW-0812">Transmembrane</keyword>
<protein>
    <submittedName>
        <fullName evidence="14">Magnesium transporter CorA</fullName>
    </submittedName>
</protein>
<dbReference type="SUPFAM" id="SSF143865">
    <property type="entry name" value="CorA soluble domain-like"/>
    <property type="match status" value="1"/>
</dbReference>
<evidence type="ECO:0000256" key="2">
    <source>
        <dbReference type="ARBA" id="ARBA00009765"/>
    </source>
</evidence>
<dbReference type="Proteomes" id="UP000297564">
    <property type="component" value="Unassembled WGS sequence"/>
</dbReference>
<evidence type="ECO:0000313" key="15">
    <source>
        <dbReference type="Proteomes" id="UP000297564"/>
    </source>
</evidence>
<dbReference type="InterPro" id="IPR045863">
    <property type="entry name" value="CorA_TM1_TM2"/>
</dbReference>
<name>A0A4Z0BGA9_9BURK</name>
<dbReference type="AlphaFoldDB" id="A0A4Z0BGA9"/>
<feature type="transmembrane region" description="Helical" evidence="13">
    <location>
        <begin position="308"/>
        <end position="329"/>
    </location>
</feature>
<evidence type="ECO:0000256" key="8">
    <source>
        <dbReference type="ARBA" id="ARBA00023065"/>
    </source>
</evidence>
<dbReference type="GO" id="GO:0050897">
    <property type="term" value="F:cobalt ion binding"/>
    <property type="evidence" value="ECO:0007669"/>
    <property type="project" value="TreeGrafter"/>
</dbReference>
<comment type="caution">
    <text evidence="14">The sequence shown here is derived from an EMBL/GenBank/DDBJ whole genome shotgun (WGS) entry which is preliminary data.</text>
</comment>
<dbReference type="FunFam" id="1.20.58.340:FF:000004">
    <property type="entry name" value="Magnesium transport protein CorA"/>
    <property type="match status" value="1"/>
</dbReference>
<evidence type="ECO:0000256" key="10">
    <source>
        <dbReference type="ARBA" id="ARBA00034269"/>
    </source>
</evidence>
<organism evidence="14 15">
    <name type="scientific">Ramlibacter rhizophilus</name>
    <dbReference type="NCBI Taxonomy" id="1781167"/>
    <lineage>
        <taxon>Bacteria</taxon>
        <taxon>Pseudomonadati</taxon>
        <taxon>Pseudomonadota</taxon>
        <taxon>Betaproteobacteria</taxon>
        <taxon>Burkholderiales</taxon>
        <taxon>Comamonadaceae</taxon>
        <taxon>Ramlibacter</taxon>
    </lineage>
</organism>
<dbReference type="GO" id="GO:0000287">
    <property type="term" value="F:magnesium ion binding"/>
    <property type="evidence" value="ECO:0007669"/>
    <property type="project" value="TreeGrafter"/>
</dbReference>
<dbReference type="GO" id="GO:0005886">
    <property type="term" value="C:plasma membrane"/>
    <property type="evidence" value="ECO:0007669"/>
    <property type="project" value="UniProtKB-SubCell"/>
</dbReference>
<proteinExistence type="inferred from homology"/>
<dbReference type="PANTHER" id="PTHR46494">
    <property type="entry name" value="CORA FAMILY METAL ION TRANSPORTER (EUROFUNG)"/>
    <property type="match status" value="1"/>
</dbReference>
<evidence type="ECO:0000256" key="5">
    <source>
        <dbReference type="ARBA" id="ARBA00022692"/>
    </source>
</evidence>